<keyword evidence="1" id="KW-0378">Hydrolase</keyword>
<dbReference type="GO" id="GO:0016787">
    <property type="term" value="F:hydrolase activity"/>
    <property type="evidence" value="ECO:0007669"/>
    <property type="project" value="UniProtKB-KW"/>
</dbReference>
<dbReference type="Gene3D" id="2.130.10.10">
    <property type="entry name" value="YVTN repeat-like/Quinoprotein amine dehydrogenase"/>
    <property type="match status" value="2"/>
</dbReference>
<gene>
    <name evidence="1" type="ORF">MBELCI_1864</name>
</gene>
<dbReference type="InterPro" id="IPR015943">
    <property type="entry name" value="WD40/YVTN_repeat-like_dom_sf"/>
</dbReference>
<dbReference type="InterPro" id="IPR006311">
    <property type="entry name" value="TAT_signal"/>
</dbReference>
<proteinExistence type="predicted"/>
<dbReference type="PROSITE" id="PS51318">
    <property type="entry name" value="TAT"/>
    <property type="match status" value="1"/>
</dbReference>
<dbReference type="Proteomes" id="UP000016566">
    <property type="component" value="Unassembled WGS sequence"/>
</dbReference>
<dbReference type="GO" id="GO:0010411">
    <property type="term" value="P:xyloglucan metabolic process"/>
    <property type="evidence" value="ECO:0007669"/>
    <property type="project" value="TreeGrafter"/>
</dbReference>
<dbReference type="STRING" id="1337093.MBELCI_1864"/>
<dbReference type="RefSeq" id="WP_021693913.1">
    <property type="nucleotide sequence ID" value="NZ_BATB01000021.1"/>
</dbReference>
<dbReference type="AlphaFoldDB" id="U2Z445"/>
<sequence>MTAFTARALSRRRVLSSGLAVLGATILAPGFARSGPSLALDSANALAFDGSTILAATPDGLLRHDGKSWTKLGDVGPPNSLSTHPSRPGVIYAGWQDGSLRRSDDGGASWTAADAGLPGAPILSLTMAAHAPGTLYASIKGDGLWRSEDDGATWAFVMDRPYLDGAEHDVLSLVSVANETGMGGIWLYAGTQAGLTRVPDCFCRWQDVVAGDAMDALVAGDAPANAETLPVGEPVTILALTPDTPERLLAALPSGLWLSTDAGVNWAQATPDPVTALAVDPVDPLHVLTTDATGLRVSRDGGTTWTSFDQSKDS</sequence>
<protein>
    <submittedName>
        <fullName evidence="1">Glycosyl hydrolase, BNR repeat</fullName>
    </submittedName>
</protein>
<comment type="caution">
    <text evidence="1">The sequence shown here is derived from an EMBL/GenBank/DDBJ whole genome shotgun (WGS) entry which is preliminary data.</text>
</comment>
<name>U2Z445_9RHOB</name>
<dbReference type="EMBL" id="BATB01000021">
    <property type="protein sequence ID" value="GAD55812.1"/>
    <property type="molecule type" value="Genomic_DNA"/>
</dbReference>
<reference evidence="1" key="1">
    <citation type="journal article" date="2013" name="Genome Announc.">
        <title>Draft Genome Sequence of Loktanella cinnabarina LL-001T, Isolated from Deep-Sea Floor Sediment.</title>
        <authorList>
            <person name="Nishi S."/>
            <person name="Tsubouchi T."/>
            <person name="Takaki Y."/>
            <person name="Koyanagi R."/>
            <person name="Satoh N."/>
            <person name="Maruyama T."/>
            <person name="Hatada Y."/>
        </authorList>
    </citation>
    <scope>NUCLEOTIDE SEQUENCE [LARGE SCALE GENOMIC DNA]</scope>
    <source>
        <strain evidence="1">LL-001</strain>
    </source>
</reference>
<accession>U2Z445</accession>
<dbReference type="SUPFAM" id="SSF110296">
    <property type="entry name" value="Oligoxyloglucan reducing end-specific cellobiohydrolase"/>
    <property type="match status" value="2"/>
</dbReference>
<dbReference type="CDD" id="cd15482">
    <property type="entry name" value="Sialidase_non-viral"/>
    <property type="match status" value="1"/>
</dbReference>
<evidence type="ECO:0000313" key="1">
    <source>
        <dbReference type="EMBL" id="GAD55812.1"/>
    </source>
</evidence>
<organism evidence="1 2">
    <name type="scientific">Limimaricola cinnabarinus LL-001</name>
    <dbReference type="NCBI Taxonomy" id="1337093"/>
    <lineage>
        <taxon>Bacteria</taxon>
        <taxon>Pseudomonadati</taxon>
        <taxon>Pseudomonadota</taxon>
        <taxon>Alphaproteobacteria</taxon>
        <taxon>Rhodobacterales</taxon>
        <taxon>Paracoccaceae</taxon>
        <taxon>Limimaricola</taxon>
    </lineage>
</organism>
<dbReference type="PANTHER" id="PTHR43739:SF5">
    <property type="entry name" value="EXO-ALPHA-SIALIDASE"/>
    <property type="match status" value="1"/>
</dbReference>
<dbReference type="InterPro" id="IPR052025">
    <property type="entry name" value="Xyloglucanase_GH74"/>
</dbReference>
<evidence type="ECO:0000313" key="2">
    <source>
        <dbReference type="Proteomes" id="UP000016566"/>
    </source>
</evidence>
<dbReference type="PANTHER" id="PTHR43739">
    <property type="entry name" value="XYLOGLUCANASE (EUROFUNG)"/>
    <property type="match status" value="1"/>
</dbReference>
<keyword evidence="2" id="KW-1185">Reference proteome</keyword>
<dbReference type="eggNOG" id="COG4447">
    <property type="taxonomic scope" value="Bacteria"/>
</dbReference>